<dbReference type="InterPro" id="IPR011001">
    <property type="entry name" value="Saposin-like"/>
</dbReference>
<evidence type="ECO:0000259" key="3">
    <source>
        <dbReference type="PROSITE" id="PS50015"/>
    </source>
</evidence>
<dbReference type="Proteomes" id="UP000078540">
    <property type="component" value="Unassembled WGS sequence"/>
</dbReference>
<dbReference type="PANTHER" id="PTHR11480:SF3">
    <property type="entry name" value="BCDNA.GH08312"/>
    <property type="match status" value="1"/>
</dbReference>
<dbReference type="InterPro" id="IPR051428">
    <property type="entry name" value="Sphingo_Act-Surfact_Prot"/>
</dbReference>
<dbReference type="STRING" id="520822.A0A195B2G6"/>
<dbReference type="SMART" id="SM00741">
    <property type="entry name" value="SapB"/>
    <property type="match status" value="2"/>
</dbReference>
<dbReference type="SUPFAM" id="SSF47862">
    <property type="entry name" value="Saposin"/>
    <property type="match status" value="1"/>
</dbReference>
<keyword evidence="5" id="KW-1185">Reference proteome</keyword>
<dbReference type="PANTHER" id="PTHR11480">
    <property type="entry name" value="SAPOSIN-RELATED"/>
    <property type="match status" value="1"/>
</dbReference>
<evidence type="ECO:0000313" key="5">
    <source>
        <dbReference type="Proteomes" id="UP000078540"/>
    </source>
</evidence>
<evidence type="ECO:0000256" key="2">
    <source>
        <dbReference type="ARBA" id="ARBA00023180"/>
    </source>
</evidence>
<dbReference type="EMBL" id="KQ976662">
    <property type="protein sequence ID" value="KYM78394.1"/>
    <property type="molecule type" value="Genomic_DNA"/>
</dbReference>
<dbReference type="Pfam" id="PF05184">
    <property type="entry name" value="SapB_1"/>
    <property type="match status" value="1"/>
</dbReference>
<proteinExistence type="predicted"/>
<dbReference type="InterPro" id="IPR008138">
    <property type="entry name" value="SapB_2"/>
</dbReference>
<reference evidence="4 5" key="1">
    <citation type="submission" date="2015-09" db="EMBL/GenBank/DDBJ databases">
        <title>Atta colombica WGS genome.</title>
        <authorList>
            <person name="Nygaard S."/>
            <person name="Hu H."/>
            <person name="Boomsma J."/>
            <person name="Zhang G."/>
        </authorList>
    </citation>
    <scope>NUCLEOTIDE SEQUENCE [LARGE SCALE GENOMIC DNA]</scope>
    <source>
        <strain evidence="4">Treedump-2</strain>
        <tissue evidence="4">Whole body</tissue>
    </source>
</reference>
<dbReference type="AlphaFoldDB" id="A0A195B2G6"/>
<dbReference type="Gene3D" id="1.10.225.10">
    <property type="entry name" value="Saposin-like"/>
    <property type="match status" value="2"/>
</dbReference>
<dbReference type="GO" id="GO:0006629">
    <property type="term" value="P:lipid metabolic process"/>
    <property type="evidence" value="ECO:0007669"/>
    <property type="project" value="InterPro"/>
</dbReference>
<keyword evidence="2" id="KW-0325">Glycoprotein</keyword>
<dbReference type="PROSITE" id="PS50015">
    <property type="entry name" value="SAP_B"/>
    <property type="match status" value="2"/>
</dbReference>
<dbReference type="InterPro" id="IPR007856">
    <property type="entry name" value="SapB_1"/>
</dbReference>
<evidence type="ECO:0000313" key="4">
    <source>
        <dbReference type="EMBL" id="KYM78394.1"/>
    </source>
</evidence>
<dbReference type="Pfam" id="PF03489">
    <property type="entry name" value="SapB_2"/>
    <property type="match status" value="1"/>
</dbReference>
<feature type="domain" description="Saposin B-type" evidence="3">
    <location>
        <begin position="149"/>
        <end position="230"/>
    </location>
</feature>
<feature type="domain" description="Saposin B-type" evidence="3">
    <location>
        <begin position="50"/>
        <end position="132"/>
    </location>
</feature>
<accession>A0A195B2G6</accession>
<evidence type="ECO:0000256" key="1">
    <source>
        <dbReference type="ARBA" id="ARBA00023157"/>
    </source>
</evidence>
<gene>
    <name evidence="4" type="ORF">ALC53_11049</name>
</gene>
<organism evidence="4 5">
    <name type="scientific">Atta colombica</name>
    <dbReference type="NCBI Taxonomy" id="520822"/>
    <lineage>
        <taxon>Eukaryota</taxon>
        <taxon>Metazoa</taxon>
        <taxon>Ecdysozoa</taxon>
        <taxon>Arthropoda</taxon>
        <taxon>Hexapoda</taxon>
        <taxon>Insecta</taxon>
        <taxon>Pterygota</taxon>
        <taxon>Neoptera</taxon>
        <taxon>Endopterygota</taxon>
        <taxon>Hymenoptera</taxon>
        <taxon>Apocrita</taxon>
        <taxon>Aculeata</taxon>
        <taxon>Formicoidea</taxon>
        <taxon>Formicidae</taxon>
        <taxon>Myrmicinae</taxon>
        <taxon>Atta</taxon>
    </lineage>
</organism>
<sequence>MVTTDPKVSMMEEELRKEISLKKQSTSEVEMMQLPLELLPYPLQSENINKTKTCTLCEYLLLVFVYFGDITNVNEEKVKEFLGRVCIKIPTFIRDDCQNVVNTYGGAIVTTLAMDIDPSLVCSMIRICPSESLVNIWEEIPKNFISIKNKPNCPFCLLAVSQIYNVIKSDKTKTSIEVELNKLCNRLPRTLNIVCTNFVQTYSIGLVGLLLVDSSTEEVCNYLRLCVPTDNLDEM</sequence>
<dbReference type="InterPro" id="IPR008139">
    <property type="entry name" value="SaposinB_dom"/>
</dbReference>
<keyword evidence="1" id="KW-1015">Disulfide bond</keyword>
<name>A0A195B2G6_9HYME</name>
<protein>
    <submittedName>
        <fullName evidence="4">Proactivator polypeptide</fullName>
    </submittedName>
</protein>